<evidence type="ECO:0000313" key="4">
    <source>
        <dbReference type="Proteomes" id="UP001215280"/>
    </source>
</evidence>
<dbReference type="AlphaFoldDB" id="A0AAD7JSA9"/>
<dbReference type="EMBL" id="JARJLG010000023">
    <property type="protein sequence ID" value="KAJ7770911.1"/>
    <property type="molecule type" value="Genomic_DNA"/>
</dbReference>
<organism evidence="3 4">
    <name type="scientific">Mycena maculata</name>
    <dbReference type="NCBI Taxonomy" id="230809"/>
    <lineage>
        <taxon>Eukaryota</taxon>
        <taxon>Fungi</taxon>
        <taxon>Dikarya</taxon>
        <taxon>Basidiomycota</taxon>
        <taxon>Agaricomycotina</taxon>
        <taxon>Agaricomycetes</taxon>
        <taxon>Agaricomycetidae</taxon>
        <taxon>Agaricales</taxon>
        <taxon>Marasmiineae</taxon>
        <taxon>Mycenaceae</taxon>
        <taxon>Mycena</taxon>
    </lineage>
</organism>
<feature type="region of interest" description="Disordered" evidence="1">
    <location>
        <begin position="29"/>
        <end position="69"/>
    </location>
</feature>
<accession>A0AAD7JSA9</accession>
<proteinExistence type="predicted"/>
<evidence type="ECO:0000256" key="1">
    <source>
        <dbReference type="SAM" id="MobiDB-lite"/>
    </source>
</evidence>
<comment type="caution">
    <text evidence="3">The sequence shown here is derived from an EMBL/GenBank/DDBJ whole genome shotgun (WGS) entry which is preliminary data.</text>
</comment>
<keyword evidence="2" id="KW-0732">Signal</keyword>
<feature type="signal peptide" evidence="2">
    <location>
        <begin position="1"/>
        <end position="20"/>
    </location>
</feature>
<reference evidence="3" key="1">
    <citation type="submission" date="2023-03" db="EMBL/GenBank/DDBJ databases">
        <title>Massive genome expansion in bonnet fungi (Mycena s.s.) driven by repeated elements and novel gene families across ecological guilds.</title>
        <authorList>
            <consortium name="Lawrence Berkeley National Laboratory"/>
            <person name="Harder C.B."/>
            <person name="Miyauchi S."/>
            <person name="Viragh M."/>
            <person name="Kuo A."/>
            <person name="Thoen E."/>
            <person name="Andreopoulos B."/>
            <person name="Lu D."/>
            <person name="Skrede I."/>
            <person name="Drula E."/>
            <person name="Henrissat B."/>
            <person name="Morin E."/>
            <person name="Kohler A."/>
            <person name="Barry K."/>
            <person name="LaButti K."/>
            <person name="Morin E."/>
            <person name="Salamov A."/>
            <person name="Lipzen A."/>
            <person name="Mereny Z."/>
            <person name="Hegedus B."/>
            <person name="Baldrian P."/>
            <person name="Stursova M."/>
            <person name="Weitz H."/>
            <person name="Taylor A."/>
            <person name="Grigoriev I.V."/>
            <person name="Nagy L.G."/>
            <person name="Martin F."/>
            <person name="Kauserud H."/>
        </authorList>
    </citation>
    <scope>NUCLEOTIDE SEQUENCE</scope>
    <source>
        <strain evidence="3">CBHHK188m</strain>
    </source>
</reference>
<feature type="chain" id="PRO_5042178700" evidence="2">
    <location>
        <begin position="21"/>
        <end position="69"/>
    </location>
</feature>
<gene>
    <name evidence="3" type="ORF">DFH07DRAFT_259486</name>
</gene>
<sequence>MLFRCYLAILSFIAVASVAALPTIEPDLAVRDSSGNRDWRRDSSGNRDWRRDSSGNRDWRRDSSGNQDW</sequence>
<keyword evidence="4" id="KW-1185">Reference proteome</keyword>
<evidence type="ECO:0000313" key="3">
    <source>
        <dbReference type="EMBL" id="KAJ7770911.1"/>
    </source>
</evidence>
<protein>
    <submittedName>
        <fullName evidence="3">Uncharacterized protein</fullName>
    </submittedName>
</protein>
<evidence type="ECO:0000256" key="2">
    <source>
        <dbReference type="SAM" id="SignalP"/>
    </source>
</evidence>
<feature type="compositionally biased region" description="Basic and acidic residues" evidence="1">
    <location>
        <begin position="29"/>
        <end position="63"/>
    </location>
</feature>
<name>A0AAD7JSA9_9AGAR</name>
<dbReference type="Proteomes" id="UP001215280">
    <property type="component" value="Unassembled WGS sequence"/>
</dbReference>